<dbReference type="PANTHER" id="PTHR43046">
    <property type="entry name" value="GDP-MANNOSE MANNOSYL HYDROLASE"/>
    <property type="match status" value="1"/>
</dbReference>
<dbReference type="PRINTS" id="PR00502">
    <property type="entry name" value="NUDIXFAMILY"/>
</dbReference>
<dbReference type="PROSITE" id="PS00893">
    <property type="entry name" value="NUDIX_BOX"/>
    <property type="match status" value="1"/>
</dbReference>
<evidence type="ECO:0000256" key="4">
    <source>
        <dbReference type="RuleBase" id="RU003476"/>
    </source>
</evidence>
<dbReference type="GO" id="GO:0016787">
    <property type="term" value="F:hydrolase activity"/>
    <property type="evidence" value="ECO:0007669"/>
    <property type="project" value="UniProtKB-KW"/>
</dbReference>
<evidence type="ECO:0000256" key="3">
    <source>
        <dbReference type="ARBA" id="ARBA00022801"/>
    </source>
</evidence>
<evidence type="ECO:0000313" key="6">
    <source>
        <dbReference type="EMBL" id="MBO1751865.1"/>
    </source>
</evidence>
<dbReference type="InterPro" id="IPR020084">
    <property type="entry name" value="NUDIX_hydrolase_CS"/>
</dbReference>
<gene>
    <name evidence="6" type="ORF">J4G33_08630</name>
</gene>
<comment type="cofactor">
    <cofactor evidence="1">
        <name>Mg(2+)</name>
        <dbReference type="ChEBI" id="CHEBI:18420"/>
    </cofactor>
</comment>
<name>A0A939LRS3_9CELL</name>
<dbReference type="Proteomes" id="UP000664209">
    <property type="component" value="Unassembled WGS sequence"/>
</dbReference>
<reference evidence="6" key="1">
    <citation type="submission" date="2021-03" db="EMBL/GenBank/DDBJ databases">
        <title>Actinotalea soli sp. nov., isolated from soil.</title>
        <authorList>
            <person name="Ping W."/>
            <person name="Zhang J."/>
        </authorList>
    </citation>
    <scope>NUCLEOTIDE SEQUENCE</scope>
    <source>
        <strain evidence="6">BY-33</strain>
    </source>
</reference>
<dbReference type="Gene3D" id="3.90.79.10">
    <property type="entry name" value="Nucleoside Triphosphate Pyrophosphohydrolase"/>
    <property type="match status" value="1"/>
</dbReference>
<dbReference type="AlphaFoldDB" id="A0A939LRS3"/>
<evidence type="ECO:0000256" key="2">
    <source>
        <dbReference type="ARBA" id="ARBA00005582"/>
    </source>
</evidence>
<comment type="caution">
    <text evidence="6">The sequence shown here is derived from an EMBL/GenBank/DDBJ whole genome shotgun (WGS) entry which is preliminary data.</text>
</comment>
<keyword evidence="7" id="KW-1185">Reference proteome</keyword>
<evidence type="ECO:0000259" key="5">
    <source>
        <dbReference type="PROSITE" id="PS51462"/>
    </source>
</evidence>
<evidence type="ECO:0000256" key="1">
    <source>
        <dbReference type="ARBA" id="ARBA00001946"/>
    </source>
</evidence>
<dbReference type="SUPFAM" id="SSF55811">
    <property type="entry name" value="Nudix"/>
    <property type="match status" value="1"/>
</dbReference>
<dbReference type="EMBL" id="JAGEMK010000003">
    <property type="protein sequence ID" value="MBO1751865.1"/>
    <property type="molecule type" value="Genomic_DNA"/>
</dbReference>
<dbReference type="InterPro" id="IPR000086">
    <property type="entry name" value="NUDIX_hydrolase_dom"/>
</dbReference>
<protein>
    <submittedName>
        <fullName evidence="6">NUDIX hydrolase</fullName>
    </submittedName>
</protein>
<keyword evidence="3 4" id="KW-0378">Hydrolase</keyword>
<dbReference type="PANTHER" id="PTHR43046:SF2">
    <property type="entry name" value="8-OXO-DGTP DIPHOSPHATASE-RELATED"/>
    <property type="match status" value="1"/>
</dbReference>
<dbReference type="RefSeq" id="WP_208055518.1">
    <property type="nucleotide sequence ID" value="NZ_JAGEMK010000003.1"/>
</dbReference>
<accession>A0A939LRS3</accession>
<sequence>MSGPPRQGTHRQPGDGWLDCACGAQHWGLLGAAGLLLHRRTAAGAQVVLQHRATWSHHGGTWGIPGGALAPGETAVEGAVREATEEAGVDPEALEVLATRVLDHGTWAYTTVVARATGVQNPRATDPESLEVRWVDVEEVATRPLLPAFAEAWPALRALLD</sequence>
<dbReference type="Pfam" id="PF00293">
    <property type="entry name" value="NUDIX"/>
    <property type="match status" value="1"/>
</dbReference>
<dbReference type="InterPro" id="IPR020476">
    <property type="entry name" value="Nudix_hydrolase"/>
</dbReference>
<organism evidence="6 7">
    <name type="scientific">Actinotalea soli</name>
    <dbReference type="NCBI Taxonomy" id="2819234"/>
    <lineage>
        <taxon>Bacteria</taxon>
        <taxon>Bacillati</taxon>
        <taxon>Actinomycetota</taxon>
        <taxon>Actinomycetes</taxon>
        <taxon>Micrococcales</taxon>
        <taxon>Cellulomonadaceae</taxon>
        <taxon>Actinotalea</taxon>
    </lineage>
</organism>
<feature type="domain" description="Nudix hydrolase" evidence="5">
    <location>
        <begin position="28"/>
        <end position="160"/>
    </location>
</feature>
<proteinExistence type="inferred from homology"/>
<comment type="similarity">
    <text evidence="2 4">Belongs to the Nudix hydrolase family.</text>
</comment>
<dbReference type="InterPro" id="IPR015797">
    <property type="entry name" value="NUDIX_hydrolase-like_dom_sf"/>
</dbReference>
<evidence type="ECO:0000313" key="7">
    <source>
        <dbReference type="Proteomes" id="UP000664209"/>
    </source>
</evidence>
<dbReference type="PROSITE" id="PS51462">
    <property type="entry name" value="NUDIX"/>
    <property type="match status" value="1"/>
</dbReference>